<proteinExistence type="predicted"/>
<dbReference type="HOGENOM" id="CLU_3315848_0_0_4"/>
<geneLocation type="plasmid" evidence="1">
    <name>pRp12D01</name>
</geneLocation>
<name>C6BPW0_RALP1</name>
<dbReference type="KEGG" id="rpf:Rpic12D_5000"/>
<organism evidence="1">
    <name type="scientific">Ralstonia pickettii (strain 12D)</name>
    <dbReference type="NCBI Taxonomy" id="428406"/>
    <lineage>
        <taxon>Bacteria</taxon>
        <taxon>Pseudomonadati</taxon>
        <taxon>Pseudomonadota</taxon>
        <taxon>Betaproteobacteria</taxon>
        <taxon>Burkholderiales</taxon>
        <taxon>Burkholderiaceae</taxon>
        <taxon>Ralstonia</taxon>
    </lineage>
</organism>
<evidence type="ECO:0000313" key="1">
    <source>
        <dbReference type="EMBL" id="ACS66234.1"/>
    </source>
</evidence>
<gene>
    <name evidence="1" type="ordered locus">Rpic12D_5000</name>
</gene>
<reference evidence="1" key="1">
    <citation type="submission" date="2009-06" db="EMBL/GenBank/DDBJ databases">
        <title>Complete sequence plasmid 1 of Ralstonia pickettii 12D.</title>
        <authorList>
            <consortium name="US DOE Joint Genome Institute"/>
            <person name="Lucas S."/>
            <person name="Copeland A."/>
            <person name="Lapidus A."/>
            <person name="Glavina del Rio T."/>
            <person name="Dalin E."/>
            <person name="Tice H."/>
            <person name="Bruce D."/>
            <person name="Goodwin L."/>
            <person name="Pitluck S."/>
            <person name="Sims D."/>
            <person name="Meincke L."/>
            <person name="Brettin T."/>
            <person name="Detter J.C."/>
            <person name="Han C."/>
            <person name="Larimer F."/>
            <person name="Land M."/>
            <person name="Hauser L."/>
            <person name="Kyrpides N."/>
            <person name="Ovchinnikova G."/>
            <person name="Marsh T."/>
            <person name="Richardson P."/>
        </authorList>
    </citation>
    <scope>NUCLEOTIDE SEQUENCE [LARGE SCALE GENOMIC DNA]</scope>
    <source>
        <plasmid evidence="1">12D</plasmid>
        <plasmid evidence="1">pRp12D01</plasmid>
    </source>
</reference>
<dbReference type="EMBL" id="CP001646">
    <property type="protein sequence ID" value="ACS66234.1"/>
    <property type="molecule type" value="Genomic_DNA"/>
</dbReference>
<protein>
    <submittedName>
        <fullName evidence="1">Uncharacterized protein</fullName>
    </submittedName>
</protein>
<accession>C6BPW0</accession>
<dbReference type="AlphaFoldDB" id="C6BPW0"/>
<keyword evidence="1" id="KW-0614">Plasmid</keyword>
<sequence length="39" mass="4287">MRKNSVFCLGAEPGYLASALKMRRTTVSNTPYGVVRKIA</sequence>